<keyword evidence="2" id="KW-1185">Reference proteome</keyword>
<organism evidence="1 2">
    <name type="scientific">Paramuricea clavata</name>
    <name type="common">Red gorgonian</name>
    <name type="synonym">Violescent sea-whip</name>
    <dbReference type="NCBI Taxonomy" id="317549"/>
    <lineage>
        <taxon>Eukaryota</taxon>
        <taxon>Metazoa</taxon>
        <taxon>Cnidaria</taxon>
        <taxon>Anthozoa</taxon>
        <taxon>Octocorallia</taxon>
        <taxon>Malacalcyonacea</taxon>
        <taxon>Plexauridae</taxon>
        <taxon>Paramuricea</taxon>
    </lineage>
</organism>
<proteinExistence type="predicted"/>
<dbReference type="PANTHER" id="PTHR45749">
    <property type="match status" value="1"/>
</dbReference>
<dbReference type="PANTHER" id="PTHR45749:SF21">
    <property type="entry name" value="DUF4371 DOMAIN-CONTAINING PROTEIN"/>
    <property type="match status" value="1"/>
</dbReference>
<accession>A0A6S7LQ99</accession>
<dbReference type="AlphaFoldDB" id="A0A6S7LQ99"/>
<name>A0A6S7LQ99_PARCT</name>
<reference evidence="1" key="1">
    <citation type="submission" date="2020-04" db="EMBL/GenBank/DDBJ databases">
        <authorList>
            <person name="Alioto T."/>
            <person name="Alioto T."/>
            <person name="Gomez Garrido J."/>
        </authorList>
    </citation>
    <scope>NUCLEOTIDE SEQUENCE</scope>
    <source>
        <strain evidence="1">A484AB</strain>
    </source>
</reference>
<evidence type="ECO:0000313" key="1">
    <source>
        <dbReference type="EMBL" id="CAB4037739.1"/>
    </source>
</evidence>
<dbReference type="OrthoDB" id="10066664at2759"/>
<protein>
    <submittedName>
        <fullName evidence="1">Uncharacterized protein</fullName>
    </submittedName>
</protein>
<dbReference type="Proteomes" id="UP001152795">
    <property type="component" value="Unassembled WGS sequence"/>
</dbReference>
<dbReference type="EMBL" id="CACRXK020023414">
    <property type="protein sequence ID" value="CAB4037739.1"/>
    <property type="molecule type" value="Genomic_DNA"/>
</dbReference>
<gene>
    <name evidence="1" type="ORF">PACLA_8A043810</name>
</gene>
<comment type="caution">
    <text evidence="1">The sequence shown here is derived from an EMBL/GenBank/DDBJ whole genome shotgun (WGS) entry which is preliminary data.</text>
</comment>
<sequence>MLRKKLLAQEERERLHNREVIKVILDCRRYLSRQALAFRGGDDDLNGKFRQLVNLFSRWIPFLKTWLNTTHLRPNRVTYLSGKSQNELINLLAVGVCNILTEQIRSSAVYAVLADTTPDVAHADQISLIIRYVDAEFRIQERLLKISEISSKTGDGFSQTVLAMVTELRIPNAGIRFQCYDTTASMSGSRWIGKAESIKTVSVSYETVIGILHDIHECDETDLDVKKTATNLLDNLKSFEFYVSLLFMKNVLYKAKIVVMEVQEIEQDILASVEVLQQTSSTKTAVLAQFLAH</sequence>
<evidence type="ECO:0000313" key="2">
    <source>
        <dbReference type="Proteomes" id="UP001152795"/>
    </source>
</evidence>